<reference evidence="8" key="4">
    <citation type="submission" date="2025-09" db="UniProtKB">
        <authorList>
            <consortium name="Ensembl"/>
        </authorList>
    </citation>
    <scope>IDENTIFICATION</scope>
</reference>
<comment type="subcellular location">
    <subcellularLocation>
        <location evidence="1">Membrane</location>
        <topology evidence="1">Multi-pass membrane protein</topology>
    </subcellularLocation>
</comment>
<dbReference type="GO" id="GO:0016020">
    <property type="term" value="C:membrane"/>
    <property type="evidence" value="ECO:0007669"/>
    <property type="project" value="UniProtKB-SubCell"/>
</dbReference>
<proteinExistence type="inferred from homology"/>
<feature type="transmembrane region" description="Helical" evidence="6">
    <location>
        <begin position="69"/>
        <end position="89"/>
    </location>
</feature>
<dbReference type="FunCoup" id="A0A3P9ABI8">
    <property type="interactions" value="222"/>
</dbReference>
<dbReference type="AlphaFoldDB" id="A0A3P9ABI8"/>
<protein>
    <recommendedName>
        <fullName evidence="6">Aquaporin</fullName>
    </recommendedName>
</protein>
<dbReference type="InterPro" id="IPR016697">
    <property type="entry name" value="Aquaporin_11/12"/>
</dbReference>
<dbReference type="SUPFAM" id="SSF81338">
    <property type="entry name" value="Aquaporin-like"/>
    <property type="match status" value="1"/>
</dbReference>
<dbReference type="InterPro" id="IPR051883">
    <property type="entry name" value="AQP11/12_channel"/>
</dbReference>
<dbReference type="Ensembl" id="ENSELUT00000028023.3">
    <property type="protein sequence ID" value="ENSELUP00000037994.1"/>
    <property type="gene ID" value="ENSELUG00000017744.3"/>
</dbReference>
<evidence type="ECO:0000256" key="4">
    <source>
        <dbReference type="ARBA" id="ARBA00022989"/>
    </source>
</evidence>
<organism evidence="8 9">
    <name type="scientific">Esox lucius</name>
    <name type="common">Northern pike</name>
    <dbReference type="NCBI Taxonomy" id="8010"/>
    <lineage>
        <taxon>Eukaryota</taxon>
        <taxon>Metazoa</taxon>
        <taxon>Chordata</taxon>
        <taxon>Craniata</taxon>
        <taxon>Vertebrata</taxon>
        <taxon>Euteleostomi</taxon>
        <taxon>Actinopterygii</taxon>
        <taxon>Neopterygii</taxon>
        <taxon>Teleostei</taxon>
        <taxon>Protacanthopterygii</taxon>
        <taxon>Esociformes</taxon>
        <taxon>Esocidae</taxon>
        <taxon>Esox</taxon>
    </lineage>
</organism>
<keyword evidence="9" id="KW-1185">Reference proteome</keyword>
<evidence type="ECO:0000313" key="8">
    <source>
        <dbReference type="Ensembl" id="ENSELUP00000037994.1"/>
    </source>
</evidence>
<feature type="transmembrane region" description="Helical" evidence="6">
    <location>
        <begin position="153"/>
        <end position="175"/>
    </location>
</feature>
<gene>
    <name evidence="8" type="primary">AQP11</name>
</gene>
<accession>A0A3P9ABI8</accession>
<dbReference type="InterPro" id="IPR000425">
    <property type="entry name" value="MIP"/>
</dbReference>
<dbReference type="PANTHER" id="PTHR21191">
    <property type="entry name" value="AQUAPORIN"/>
    <property type="match status" value="1"/>
</dbReference>
<reference evidence="8" key="3">
    <citation type="submission" date="2025-08" db="UniProtKB">
        <authorList>
            <consortium name="Ensembl"/>
        </authorList>
    </citation>
    <scope>IDENTIFICATION</scope>
</reference>
<dbReference type="Proteomes" id="UP000265140">
    <property type="component" value="Chromosome 7"/>
</dbReference>
<dbReference type="InParanoid" id="A0A3P9ABI8"/>
<keyword evidence="5 6" id="KW-0472">Membrane</keyword>
<dbReference type="PIRSF" id="PIRSF017529">
    <property type="entry name" value="Aquaporin_11/12"/>
    <property type="match status" value="1"/>
</dbReference>
<dbReference type="Bgee" id="ENSELUG00000017744">
    <property type="expression patterns" value="Expressed in liver and 11 other cell types or tissues"/>
</dbReference>
<dbReference type="PANTHER" id="PTHR21191:SF7">
    <property type="entry name" value="AQUAPORIN-11"/>
    <property type="match status" value="1"/>
</dbReference>
<dbReference type="GeneTree" id="ENSGT00530000063816"/>
<evidence type="ECO:0000256" key="6">
    <source>
        <dbReference type="PIRNR" id="PIRNR017529"/>
    </source>
</evidence>
<sequence length="272" mass="29844">MRMTDLGISLALLALIVLICEATRKLISHLFSRKDYGIYLMEIVSTYQLCACTHELKVLGEVGRIEPQIGLTMTYIITVVHILTFHGAFCNPNAALESVYRKNITGISAIARIGCMFIGGKAAYLIAPHIWFIGLSDHHLRHARFGFKCFSPINGSLLEAAGVEIACTFAVQATVMHLHKVNKRFHAHVIATVITALVFSGGHISGAVFNPVLAFSVQFPCSGHTFLEYSLVYWLGPVTGMAMCILLFDKVIPFVFGKSTTGLGFPVQKKIQ</sequence>
<feature type="signal peptide" evidence="7">
    <location>
        <begin position="1"/>
        <end position="22"/>
    </location>
</feature>
<feature type="transmembrane region" description="Helical" evidence="6">
    <location>
        <begin position="110"/>
        <end position="133"/>
    </location>
</feature>
<dbReference type="InterPro" id="IPR023271">
    <property type="entry name" value="Aquaporin-like"/>
</dbReference>
<dbReference type="InterPro" id="IPR023266">
    <property type="entry name" value="Aquaporin_11"/>
</dbReference>
<dbReference type="KEGG" id="els:105011049"/>
<dbReference type="STRING" id="8010.ENSELUP00000037994"/>
<evidence type="ECO:0000256" key="5">
    <source>
        <dbReference type="ARBA" id="ARBA00023136"/>
    </source>
</evidence>
<keyword evidence="7" id="KW-0732">Signal</keyword>
<dbReference type="GO" id="GO:0005737">
    <property type="term" value="C:cytoplasm"/>
    <property type="evidence" value="ECO:0007669"/>
    <property type="project" value="TreeGrafter"/>
</dbReference>
<feature type="transmembrane region" description="Helical" evidence="6">
    <location>
        <begin position="229"/>
        <end position="248"/>
    </location>
</feature>
<dbReference type="OMA" id="QRFGFRC"/>
<feature type="chain" id="PRO_5018179205" description="Aquaporin" evidence="7">
    <location>
        <begin position="23"/>
        <end position="272"/>
    </location>
</feature>
<evidence type="ECO:0000256" key="3">
    <source>
        <dbReference type="ARBA" id="ARBA00022692"/>
    </source>
</evidence>
<evidence type="ECO:0000256" key="1">
    <source>
        <dbReference type="ARBA" id="ARBA00004141"/>
    </source>
</evidence>
<evidence type="ECO:0000313" key="9">
    <source>
        <dbReference type="Proteomes" id="UP000265140"/>
    </source>
</evidence>
<dbReference type="Pfam" id="PF00230">
    <property type="entry name" value="MIP"/>
    <property type="match status" value="1"/>
</dbReference>
<dbReference type="PRINTS" id="PR02024">
    <property type="entry name" value="AQUAPORIN11"/>
</dbReference>
<dbReference type="Gene3D" id="1.20.1080.10">
    <property type="entry name" value="Glycerol uptake facilitator protein"/>
    <property type="match status" value="1"/>
</dbReference>
<dbReference type="GO" id="GO:0015267">
    <property type="term" value="F:channel activity"/>
    <property type="evidence" value="ECO:0007669"/>
    <property type="project" value="InterPro"/>
</dbReference>
<evidence type="ECO:0000256" key="7">
    <source>
        <dbReference type="SAM" id="SignalP"/>
    </source>
</evidence>
<keyword evidence="3 6" id="KW-0812">Transmembrane</keyword>
<dbReference type="OrthoDB" id="9894770at2759"/>
<keyword evidence="4 6" id="KW-1133">Transmembrane helix</keyword>
<name>A0A3P9ABI8_ESOLU</name>
<reference evidence="9" key="1">
    <citation type="journal article" date="2014" name="PLoS ONE">
        <title>The genome and linkage map of the northern pike (Esox lucius): conserved synteny revealed between the salmonid sister group and the Neoteleostei.</title>
        <authorList>
            <person name="Rondeau E.B."/>
            <person name="Minkley D.R."/>
            <person name="Leong J.S."/>
            <person name="Messmer A.M."/>
            <person name="Jantzen J.R."/>
            <person name="von Schalburg K.R."/>
            <person name="Lemon C."/>
            <person name="Bird N.H."/>
            <person name="Koop B.F."/>
        </authorList>
    </citation>
    <scope>NUCLEOTIDE SEQUENCE</scope>
</reference>
<comment type="similarity">
    <text evidence="2">Belongs to the MIP/aquaporin (TC 1.A.8) family. AQP11/AQP12 subfamily.</text>
</comment>
<feature type="transmembrane region" description="Helical" evidence="6">
    <location>
        <begin position="187"/>
        <end position="209"/>
    </location>
</feature>
<reference evidence="8" key="2">
    <citation type="submission" date="2020-02" db="EMBL/GenBank/DDBJ databases">
        <title>Esox lucius (northern pike) genome, fEsoLuc1, primary haplotype.</title>
        <authorList>
            <person name="Myers G."/>
            <person name="Karagic N."/>
            <person name="Meyer A."/>
            <person name="Pippel M."/>
            <person name="Reichard M."/>
            <person name="Winkler S."/>
            <person name="Tracey A."/>
            <person name="Sims Y."/>
            <person name="Howe K."/>
            <person name="Rhie A."/>
            <person name="Formenti G."/>
            <person name="Durbin R."/>
            <person name="Fedrigo O."/>
            <person name="Jarvis E.D."/>
        </authorList>
    </citation>
    <scope>NUCLEOTIDE SEQUENCE [LARGE SCALE GENOMIC DNA]</scope>
</reference>
<evidence type="ECO:0000256" key="2">
    <source>
        <dbReference type="ARBA" id="ARBA00005900"/>
    </source>
</evidence>